<dbReference type="STRING" id="335543.Sfum_1515"/>
<dbReference type="KEGG" id="sfu:Sfum_1515"/>
<dbReference type="HOGENOM" id="CLU_170425_0_0_7"/>
<dbReference type="AlphaFoldDB" id="A0LIF1"/>
<dbReference type="RefSeq" id="WP_011698374.1">
    <property type="nucleotide sequence ID" value="NC_008554.1"/>
</dbReference>
<protein>
    <recommendedName>
        <fullName evidence="3">Lipoprotein</fullName>
    </recommendedName>
</protein>
<dbReference type="EMBL" id="CP000478">
    <property type="protein sequence ID" value="ABK17203.1"/>
    <property type="molecule type" value="Genomic_DNA"/>
</dbReference>
<proteinExistence type="predicted"/>
<keyword evidence="2" id="KW-1185">Reference proteome</keyword>
<sequence length="114" mass="12697" precursor="true">MSKKSKSLVIVRLVFLCLFFPLLLACGSNDSYVGIYKASANDSPRQDETTLELKQNGDGVWRVGDDEIPFSWEVKHDELRVNTKGGGVIVGRIEKEMLSLTLPGSKLVSFKKIH</sequence>
<dbReference type="OrthoDB" id="5471962at2"/>
<evidence type="ECO:0000313" key="2">
    <source>
        <dbReference type="Proteomes" id="UP000001784"/>
    </source>
</evidence>
<evidence type="ECO:0000313" key="1">
    <source>
        <dbReference type="EMBL" id="ABK17203.1"/>
    </source>
</evidence>
<organism evidence="1 2">
    <name type="scientific">Syntrophobacter fumaroxidans (strain DSM 10017 / MPOB)</name>
    <dbReference type="NCBI Taxonomy" id="335543"/>
    <lineage>
        <taxon>Bacteria</taxon>
        <taxon>Pseudomonadati</taxon>
        <taxon>Thermodesulfobacteriota</taxon>
        <taxon>Syntrophobacteria</taxon>
        <taxon>Syntrophobacterales</taxon>
        <taxon>Syntrophobacteraceae</taxon>
        <taxon>Syntrophobacter</taxon>
    </lineage>
</organism>
<gene>
    <name evidence="1" type="ordered locus">Sfum_1515</name>
</gene>
<name>A0LIF1_SYNFM</name>
<reference evidence="1 2" key="1">
    <citation type="submission" date="2006-10" db="EMBL/GenBank/DDBJ databases">
        <title>Complete sequence of Syntrophobacter fumaroxidans MPOB.</title>
        <authorList>
            <consortium name="US DOE Joint Genome Institute"/>
            <person name="Copeland A."/>
            <person name="Lucas S."/>
            <person name="Lapidus A."/>
            <person name="Barry K."/>
            <person name="Detter J.C."/>
            <person name="Glavina del Rio T."/>
            <person name="Hammon N."/>
            <person name="Israni S."/>
            <person name="Pitluck S."/>
            <person name="Goltsman E.G."/>
            <person name="Martinez M."/>
            <person name="Schmutz J."/>
            <person name="Larimer F."/>
            <person name="Land M."/>
            <person name="Hauser L."/>
            <person name="Kyrpides N."/>
            <person name="Kim E."/>
            <person name="Boone D.R."/>
            <person name="Brockman F."/>
            <person name="Culley D."/>
            <person name="Ferry J."/>
            <person name="Gunsalus R."/>
            <person name="McInerney M.J."/>
            <person name="Morrison M."/>
            <person name="Plugge C."/>
            <person name="Rohlin L."/>
            <person name="Scholten J."/>
            <person name="Sieber J."/>
            <person name="Stams A.J.M."/>
            <person name="Worm P."/>
            <person name="Henstra A.M."/>
            <person name="Richardson P."/>
        </authorList>
    </citation>
    <scope>NUCLEOTIDE SEQUENCE [LARGE SCALE GENOMIC DNA]</scope>
    <source>
        <strain evidence="2">DSM 10017 / MPOB</strain>
    </source>
</reference>
<dbReference type="InParanoid" id="A0LIF1"/>
<accession>A0LIF1</accession>
<evidence type="ECO:0008006" key="3">
    <source>
        <dbReference type="Google" id="ProtNLM"/>
    </source>
</evidence>
<dbReference type="eggNOG" id="ENOG5033B8E">
    <property type="taxonomic scope" value="Bacteria"/>
</dbReference>
<dbReference type="PROSITE" id="PS51257">
    <property type="entry name" value="PROKAR_LIPOPROTEIN"/>
    <property type="match status" value="1"/>
</dbReference>
<dbReference type="Proteomes" id="UP000001784">
    <property type="component" value="Chromosome"/>
</dbReference>